<organism evidence="1 2">
    <name type="scientific">Arsenicicoccus bolidensis</name>
    <dbReference type="NCBI Taxonomy" id="229480"/>
    <lineage>
        <taxon>Bacteria</taxon>
        <taxon>Bacillati</taxon>
        <taxon>Actinomycetota</taxon>
        <taxon>Actinomycetes</taxon>
        <taxon>Micrococcales</taxon>
        <taxon>Intrasporangiaceae</taxon>
        <taxon>Arsenicicoccus</taxon>
    </lineage>
</organism>
<evidence type="ECO:0000313" key="1">
    <source>
        <dbReference type="EMBL" id="MCG7323119.1"/>
    </source>
</evidence>
<dbReference type="EMBL" id="JAKRCV010000059">
    <property type="protein sequence ID" value="MCG7323119.1"/>
    <property type="molecule type" value="Genomic_DNA"/>
</dbReference>
<name>A0ABS9Q5J2_9MICO</name>
<proteinExistence type="predicted"/>
<evidence type="ECO:0000313" key="2">
    <source>
        <dbReference type="Proteomes" id="UP001521931"/>
    </source>
</evidence>
<feature type="non-terminal residue" evidence="1">
    <location>
        <position position="1"/>
    </location>
</feature>
<dbReference type="RefSeq" id="WP_239265683.1">
    <property type="nucleotide sequence ID" value="NZ_JAKRCV010000059.1"/>
</dbReference>
<gene>
    <name evidence="1" type="ORF">MHL29_14630</name>
</gene>
<dbReference type="Proteomes" id="UP001521931">
    <property type="component" value="Unassembled WGS sequence"/>
</dbReference>
<reference evidence="1 2" key="1">
    <citation type="submission" date="2022-02" db="EMBL/GenBank/DDBJ databases">
        <title>Uncovering new skin microbiome diversity through culturing and metagenomics.</title>
        <authorList>
            <person name="Conlan S."/>
            <person name="Deming C."/>
            <person name="Nisc Comparative Sequencing Program N."/>
            <person name="Segre J.A."/>
        </authorList>
    </citation>
    <scope>NUCLEOTIDE SEQUENCE [LARGE SCALE GENOMIC DNA]</scope>
    <source>
        <strain evidence="1 2">ACRQZ</strain>
    </source>
</reference>
<keyword evidence="2" id="KW-1185">Reference proteome</keyword>
<protein>
    <submittedName>
        <fullName evidence="1">Uncharacterized protein</fullName>
    </submittedName>
</protein>
<accession>A0ABS9Q5J2</accession>
<sequence>VEPGPSPAHDVAVVCLGYVGLPTALADGGAAARSAGGSSLTSIKLMRAPLLVVCTTAADPRGGVLGE</sequence>
<comment type="caution">
    <text evidence="1">The sequence shown here is derived from an EMBL/GenBank/DDBJ whole genome shotgun (WGS) entry which is preliminary data.</text>
</comment>